<evidence type="ECO:0000256" key="5">
    <source>
        <dbReference type="ARBA" id="ARBA00022946"/>
    </source>
</evidence>
<evidence type="ECO:0000259" key="8">
    <source>
        <dbReference type="Pfam" id="PF01643"/>
    </source>
</evidence>
<dbReference type="CDD" id="cd00586">
    <property type="entry name" value="4HBT"/>
    <property type="match status" value="2"/>
</dbReference>
<protein>
    <submittedName>
        <fullName evidence="10">Acyl-ACP thioesterase</fullName>
    </submittedName>
</protein>
<keyword evidence="11" id="KW-1185">Reference proteome</keyword>
<dbReference type="GO" id="GO:0000036">
    <property type="term" value="F:acyl carrier activity"/>
    <property type="evidence" value="ECO:0007669"/>
    <property type="project" value="TreeGrafter"/>
</dbReference>
<keyword evidence="2" id="KW-0444">Lipid biosynthesis</keyword>
<keyword evidence="5" id="KW-0809">Transit peptide</keyword>
<evidence type="ECO:0000256" key="6">
    <source>
        <dbReference type="ARBA" id="ARBA00023098"/>
    </source>
</evidence>
<feature type="domain" description="Acyl-ACP thioesterase-like C-terminal" evidence="9">
    <location>
        <begin position="153"/>
        <end position="240"/>
    </location>
</feature>
<keyword evidence="3" id="KW-0378">Hydrolase</keyword>
<dbReference type="Proteomes" id="UP001139006">
    <property type="component" value="Unassembled WGS sequence"/>
</dbReference>
<evidence type="ECO:0000259" key="9">
    <source>
        <dbReference type="Pfam" id="PF20791"/>
    </source>
</evidence>
<reference evidence="10 11" key="1">
    <citation type="journal article" date="2023" name="Int. J. Syst. Evol. Microbiol.">
        <title>Ligilactobacillus ubinensis sp. nov., a novel species isolated from the wild ferment of a durian fruit (Durio zibethinus).</title>
        <authorList>
            <person name="Heng Y.C."/>
            <person name="Menon N."/>
            <person name="Chen B."/>
            <person name="Loo B.Z.L."/>
            <person name="Wong G.W.J."/>
            <person name="Lim A.C.H."/>
            <person name="Silvaraju S."/>
            <person name="Kittelmann S."/>
        </authorList>
    </citation>
    <scope>NUCLEOTIDE SEQUENCE [LARGE SCALE GENOMIC DNA]</scope>
    <source>
        <strain evidence="10 11">WILCCON 0076</strain>
    </source>
</reference>
<evidence type="ECO:0000313" key="11">
    <source>
        <dbReference type="Proteomes" id="UP001139006"/>
    </source>
</evidence>
<dbReference type="Pfam" id="PF20791">
    <property type="entry name" value="Acyl-ACP_TE_C"/>
    <property type="match status" value="1"/>
</dbReference>
<accession>A0A9X2JLA3</accession>
<keyword evidence="7" id="KW-0275">Fatty acid biosynthesis</keyword>
<evidence type="ECO:0000256" key="7">
    <source>
        <dbReference type="ARBA" id="ARBA00023160"/>
    </source>
</evidence>
<dbReference type="EMBL" id="JAIULA010000004">
    <property type="protein sequence ID" value="MCP0886380.1"/>
    <property type="molecule type" value="Genomic_DNA"/>
</dbReference>
<gene>
    <name evidence="10" type="ORF">LB941_03390</name>
</gene>
<evidence type="ECO:0000256" key="1">
    <source>
        <dbReference type="ARBA" id="ARBA00006500"/>
    </source>
</evidence>
<dbReference type="Pfam" id="PF01643">
    <property type="entry name" value="Acyl-ACP_TE"/>
    <property type="match status" value="1"/>
</dbReference>
<organism evidence="10 11">
    <name type="scientific">Ligilactobacillus ubinensis</name>
    <dbReference type="NCBI Taxonomy" id="2876789"/>
    <lineage>
        <taxon>Bacteria</taxon>
        <taxon>Bacillati</taxon>
        <taxon>Bacillota</taxon>
        <taxon>Bacilli</taxon>
        <taxon>Lactobacillales</taxon>
        <taxon>Lactobacillaceae</taxon>
        <taxon>Ligilactobacillus</taxon>
    </lineage>
</organism>
<dbReference type="SUPFAM" id="SSF54637">
    <property type="entry name" value="Thioesterase/thiol ester dehydrase-isomerase"/>
    <property type="match status" value="2"/>
</dbReference>
<dbReference type="PANTHER" id="PTHR31727:SF6">
    <property type="entry name" value="OLEOYL-ACYL CARRIER PROTEIN THIOESTERASE 1, CHLOROPLASTIC"/>
    <property type="match status" value="1"/>
</dbReference>
<dbReference type="InterPro" id="IPR002864">
    <property type="entry name" value="Acyl-ACP_thioesterase_NHD"/>
</dbReference>
<dbReference type="InterPro" id="IPR029069">
    <property type="entry name" value="HotDog_dom_sf"/>
</dbReference>
<sequence length="242" mass="28204">MVQEFSESQRIVYYDTEITGCVGIGKLVDMMMLISEDHSASVGVTNEKVQSYGLGWVVTQHIVDITRLPKANEIVKITTKAENYNPFFCYRNFWVYDENGKELAKMHSVFVLMDQTKRKITRMQPELIEPFEAEYTKKIERLPLPKGPTVPDKKQEYKVRFMDIDANQHVNNVHYFDWMLDSLGADFLKTHTLKHMNIQYKQEIYYGQTAISEAQVDGVNTYHKIRVDDNPNCVAECLWTNN</sequence>
<dbReference type="AlphaFoldDB" id="A0A9X2JLA3"/>
<dbReference type="RefSeq" id="WP_253359478.1">
    <property type="nucleotide sequence ID" value="NZ_JAIULA010000004.1"/>
</dbReference>
<dbReference type="PANTHER" id="PTHR31727">
    <property type="entry name" value="OLEOYL-ACYL CARRIER PROTEIN THIOESTERASE 1, CHLOROPLASTIC"/>
    <property type="match status" value="1"/>
</dbReference>
<evidence type="ECO:0000256" key="3">
    <source>
        <dbReference type="ARBA" id="ARBA00022801"/>
    </source>
</evidence>
<feature type="domain" description="Acyl-ACP thioesterase N-terminal hotdog" evidence="8">
    <location>
        <begin position="4"/>
        <end position="131"/>
    </location>
</feature>
<evidence type="ECO:0000256" key="4">
    <source>
        <dbReference type="ARBA" id="ARBA00022832"/>
    </source>
</evidence>
<dbReference type="Gene3D" id="3.10.129.10">
    <property type="entry name" value="Hotdog Thioesterase"/>
    <property type="match status" value="1"/>
</dbReference>
<evidence type="ECO:0000256" key="2">
    <source>
        <dbReference type="ARBA" id="ARBA00022516"/>
    </source>
</evidence>
<evidence type="ECO:0000313" key="10">
    <source>
        <dbReference type="EMBL" id="MCP0886380.1"/>
    </source>
</evidence>
<proteinExistence type="inferred from homology"/>
<dbReference type="InterPro" id="IPR045023">
    <property type="entry name" value="FATA/B"/>
</dbReference>
<dbReference type="GO" id="GO:0016297">
    <property type="term" value="F:fatty acyl-[ACP] hydrolase activity"/>
    <property type="evidence" value="ECO:0007669"/>
    <property type="project" value="InterPro"/>
</dbReference>
<keyword evidence="4" id="KW-0276">Fatty acid metabolism</keyword>
<dbReference type="InterPro" id="IPR049427">
    <property type="entry name" value="Acyl-ACP_TE_C"/>
</dbReference>
<name>A0A9X2JLA3_9LACO</name>
<comment type="similarity">
    <text evidence="1">Belongs to the acyl-ACP thioesterase family.</text>
</comment>
<comment type="caution">
    <text evidence="10">The sequence shown here is derived from an EMBL/GenBank/DDBJ whole genome shotgun (WGS) entry which is preliminary data.</text>
</comment>
<keyword evidence="6" id="KW-0443">Lipid metabolism</keyword>